<feature type="region of interest" description="Disordered" evidence="1">
    <location>
        <begin position="1"/>
        <end position="49"/>
    </location>
</feature>
<accession>A0A375I3Q0</accession>
<protein>
    <submittedName>
        <fullName evidence="2">Uncharacterized protein</fullName>
    </submittedName>
</protein>
<evidence type="ECO:0000313" key="3">
    <source>
        <dbReference type="Proteomes" id="UP000265962"/>
    </source>
</evidence>
<organism evidence="2 3">
    <name type="scientific">Propionibacterium ruminifibrarum</name>
    <dbReference type="NCBI Taxonomy" id="1962131"/>
    <lineage>
        <taxon>Bacteria</taxon>
        <taxon>Bacillati</taxon>
        <taxon>Actinomycetota</taxon>
        <taxon>Actinomycetes</taxon>
        <taxon>Propionibacteriales</taxon>
        <taxon>Propionibacteriaceae</taxon>
        <taxon>Propionibacterium</taxon>
    </lineage>
</organism>
<dbReference type="AlphaFoldDB" id="A0A375I3Q0"/>
<evidence type="ECO:0000313" key="2">
    <source>
        <dbReference type="EMBL" id="SPF69471.1"/>
    </source>
</evidence>
<dbReference type="EMBL" id="OMOH01000014">
    <property type="protein sequence ID" value="SPF69471.1"/>
    <property type="molecule type" value="Genomic_DNA"/>
</dbReference>
<proteinExistence type="predicted"/>
<gene>
    <name evidence="2" type="ORF">PROPJV5_2454</name>
</gene>
<dbReference type="RefSeq" id="WP_119716551.1">
    <property type="nucleotide sequence ID" value="NZ_OMOH01000014.1"/>
</dbReference>
<dbReference type="Proteomes" id="UP000265962">
    <property type="component" value="Unassembled WGS sequence"/>
</dbReference>
<keyword evidence="3" id="KW-1185">Reference proteome</keyword>
<dbReference type="OrthoDB" id="3712289at2"/>
<name>A0A375I3Q0_9ACTN</name>
<sequence>MAETRKHNPRTSSIGERVREAIGGVPRVNPPDHDESPAAGDDPFVTAPEPELDEAPIIGAAADPMGGYTLRAGDQPGLITLGADQLGRLARVIRTEDAPGDGDEDDEFWDDEDIEP</sequence>
<reference evidence="3" key="1">
    <citation type="submission" date="2018-02" db="EMBL/GenBank/DDBJ databases">
        <authorList>
            <person name="Hornung B."/>
        </authorList>
    </citation>
    <scope>NUCLEOTIDE SEQUENCE [LARGE SCALE GENOMIC DNA]</scope>
</reference>
<evidence type="ECO:0000256" key="1">
    <source>
        <dbReference type="SAM" id="MobiDB-lite"/>
    </source>
</evidence>
<feature type="compositionally biased region" description="Acidic residues" evidence="1">
    <location>
        <begin position="98"/>
        <end position="116"/>
    </location>
</feature>
<feature type="region of interest" description="Disordered" evidence="1">
    <location>
        <begin position="94"/>
        <end position="116"/>
    </location>
</feature>